<dbReference type="InterPro" id="IPR007345">
    <property type="entry name" value="Polysacch_pyruvyl_Trfase"/>
</dbReference>
<accession>A0A1Z4BXK7</accession>
<reference evidence="2 4" key="1">
    <citation type="submission" date="2017-06" db="EMBL/GenBank/DDBJ databases">
        <title>Genome Sequencing of the methanotroph Methylovulum psychrotolerants str. HV10-M2 isolated from a high-altitude environment.</title>
        <authorList>
            <person name="Mateos-Rivera A."/>
        </authorList>
    </citation>
    <scope>NUCLEOTIDE SEQUENCE [LARGE SCALE GENOMIC DNA]</scope>
    <source>
        <strain evidence="2 4">HV10_M2</strain>
    </source>
</reference>
<evidence type="ECO:0000259" key="1">
    <source>
        <dbReference type="Pfam" id="PF04230"/>
    </source>
</evidence>
<keyword evidence="3" id="KW-0808">Transferase</keyword>
<keyword evidence="4" id="KW-1185">Reference proteome</keyword>
<evidence type="ECO:0000313" key="4">
    <source>
        <dbReference type="Proteomes" id="UP000197019"/>
    </source>
</evidence>
<reference evidence="3 5" key="2">
    <citation type="submission" date="2017-11" db="EMBL/GenBank/DDBJ databases">
        <title>Draft Genome Sequence of Methylobacter psychrotolerans Sph1T, an Obligate Methanotroph from Low-Temperature Environments.</title>
        <authorList>
            <person name="Oshkin I.Y."/>
            <person name="Miroshnikov K."/>
            <person name="Belova S.E."/>
            <person name="Korzhenkov A."/>
            <person name="Toshchakov S.V."/>
            <person name="Dedysh S.N."/>
        </authorList>
    </citation>
    <scope>NUCLEOTIDE SEQUENCE [LARGE SCALE GENOMIC DNA]</scope>
    <source>
        <strain evidence="3 5">Sph1</strain>
    </source>
</reference>
<dbReference type="OrthoDB" id="9803627at2"/>
<dbReference type="EC" id="2.5.1.98" evidence="3"/>
<dbReference type="AlphaFoldDB" id="A0A1Z4BXK7"/>
<dbReference type="EMBL" id="CP022129">
    <property type="protein sequence ID" value="ASF45989.1"/>
    <property type="molecule type" value="Genomic_DNA"/>
</dbReference>
<dbReference type="KEGG" id="mpsy:CEK71_07785"/>
<dbReference type="GO" id="GO:0016740">
    <property type="term" value="F:transferase activity"/>
    <property type="evidence" value="ECO:0007669"/>
    <property type="project" value="UniProtKB-KW"/>
</dbReference>
<dbReference type="Proteomes" id="UP000237423">
    <property type="component" value="Unassembled WGS sequence"/>
</dbReference>
<evidence type="ECO:0000313" key="3">
    <source>
        <dbReference type="EMBL" id="POZ51613.1"/>
    </source>
</evidence>
<evidence type="ECO:0000313" key="2">
    <source>
        <dbReference type="EMBL" id="ASF45989.1"/>
    </source>
</evidence>
<keyword evidence="3" id="KW-0670">Pyruvate</keyword>
<dbReference type="RefSeq" id="WP_088618863.1">
    <property type="nucleotide sequence ID" value="NZ_CP022129.1"/>
</dbReference>
<name>A0A1Z4BXK7_9GAMM</name>
<dbReference type="Proteomes" id="UP000197019">
    <property type="component" value="Chromosome"/>
</dbReference>
<feature type="domain" description="Polysaccharide pyruvyl transferase" evidence="1">
    <location>
        <begin position="57"/>
        <end position="197"/>
    </location>
</feature>
<evidence type="ECO:0000313" key="5">
    <source>
        <dbReference type="Proteomes" id="UP000237423"/>
    </source>
</evidence>
<sequence length="288" mass="32362">MKIVHYQALNGNYGDELNKWLWPKIFTGLIRGYCLHGIEFQQVNNQESRLFYGIGTILDDRIPPAPQKIIFGVGTGYGSPVLIDSQYAISFVRGPLTAKALRIDPSYAVTDPAILLRNYIEPAHKIHRVSFMPHIDSVAASDFWQTVCQKLDIHYISPRGQDVAAISSAIAASDLLITEAMHGAIVADTLRVPWVPVCSRHINNFKWTDWCLSLGLEYKPIRIGEFYASSRPDKKAINAIKTQFALQTFKKILRQPQAYLSDDRVSGQKIAQIENHIDALKSLLSKVN</sequence>
<proteinExistence type="predicted"/>
<gene>
    <name evidence="3" type="primary">pssM_2</name>
    <name evidence="3" type="ORF">AADEFJLK_02481</name>
    <name evidence="2" type="ORF">CEK71_07785</name>
</gene>
<organism evidence="2 4">
    <name type="scientific">Methylovulum psychrotolerans</name>
    <dbReference type="NCBI Taxonomy" id="1704499"/>
    <lineage>
        <taxon>Bacteria</taxon>
        <taxon>Pseudomonadati</taxon>
        <taxon>Pseudomonadota</taxon>
        <taxon>Gammaproteobacteria</taxon>
        <taxon>Methylococcales</taxon>
        <taxon>Methylococcaceae</taxon>
        <taxon>Methylovulum</taxon>
    </lineage>
</organism>
<protein>
    <submittedName>
        <fullName evidence="3">Exopolysaccharide glucosyl ketal-pyruvate-transferase</fullName>
        <ecNumber evidence="3">2.5.1.98</ecNumber>
    </submittedName>
</protein>
<dbReference type="Pfam" id="PF04230">
    <property type="entry name" value="PS_pyruv_trans"/>
    <property type="match status" value="1"/>
</dbReference>
<dbReference type="EMBL" id="PGFZ01000005">
    <property type="protein sequence ID" value="POZ51613.1"/>
    <property type="molecule type" value="Genomic_DNA"/>
</dbReference>